<name>A0A9D1HPM0_9FIRM</name>
<dbReference type="Gene3D" id="3.40.50.300">
    <property type="entry name" value="P-loop containing nucleotide triphosphate hydrolases"/>
    <property type="match status" value="1"/>
</dbReference>
<keyword evidence="4 9" id="KW-0812">Transmembrane</keyword>
<dbReference type="Pfam" id="PF00005">
    <property type="entry name" value="ABC_tran"/>
    <property type="match status" value="1"/>
</dbReference>
<evidence type="ECO:0000313" key="12">
    <source>
        <dbReference type="EMBL" id="HIU13174.1"/>
    </source>
</evidence>
<dbReference type="PANTHER" id="PTHR43394">
    <property type="entry name" value="ATP-DEPENDENT PERMEASE MDL1, MITOCHONDRIAL"/>
    <property type="match status" value="1"/>
</dbReference>
<evidence type="ECO:0000256" key="7">
    <source>
        <dbReference type="ARBA" id="ARBA00022989"/>
    </source>
</evidence>
<keyword evidence="5" id="KW-0547">Nucleotide-binding</keyword>
<dbReference type="Gene3D" id="1.20.1560.10">
    <property type="entry name" value="ABC transporter type 1, transmembrane domain"/>
    <property type="match status" value="1"/>
</dbReference>
<evidence type="ECO:0000256" key="5">
    <source>
        <dbReference type="ARBA" id="ARBA00022741"/>
    </source>
</evidence>
<keyword evidence="3" id="KW-1003">Cell membrane</keyword>
<sequence length="577" mass="64362">MQKYKPTIKKYFYCFILGPCFMIIEATGEFLLPFFNANIIDNGAANGNIPYIIQNGLIMLLIAAIMLVAGVAGAYFAIKGSSHLAADIRSQTFHQIQKFSFANIDDFSTGSLITRITNDITQIQNFAQMLLRGVFRSPVMLIGAIAMSFALDPELAFVICVVIPILGLTIAWIIHTASPRYHTMQRQLDDLNNQINETITNERVVKSFMREDFEKEKFTKVNADLREKSIRALKMMIMLQPLSMLAINLTTLAVVWIAGQKIMIGGMELGTLTAFITYLTQVLTALNFLANIFLTGTRAATSDRRISEVLKATIDLNDELAQHKDREVEKGTITFKHVYFKYFKKNREWVLDDINLSIQAGQTIGIVGSTGSGKSTLISLICRLYDVDKGEIDVDGINVKDYALEKLREGIAVVLQKNTLFSGTISENLRWGDEQASAESLKEACEIAEADSFIQSMPEGYETMLEQGGANLSGGQRQRLCIARALLKKPKILILDDSTSAVDTATDARIRYTLKTRLPKMTKIIIAQRISSVIEADQIIVMNEGRIAGIGTHETLIQTCQPYQEIVYSQKDKEEVL</sequence>
<keyword evidence="6 12" id="KW-0067">ATP-binding</keyword>
<evidence type="ECO:0000256" key="9">
    <source>
        <dbReference type="SAM" id="Phobius"/>
    </source>
</evidence>
<dbReference type="PROSITE" id="PS00211">
    <property type="entry name" value="ABC_TRANSPORTER_1"/>
    <property type="match status" value="1"/>
</dbReference>
<feature type="transmembrane region" description="Helical" evidence="9">
    <location>
        <begin position="236"/>
        <end position="259"/>
    </location>
</feature>
<feature type="transmembrane region" description="Helical" evidence="9">
    <location>
        <begin position="12"/>
        <end position="32"/>
    </location>
</feature>
<dbReference type="EMBL" id="DVMJ01000029">
    <property type="protein sequence ID" value="HIU13174.1"/>
    <property type="molecule type" value="Genomic_DNA"/>
</dbReference>
<dbReference type="InterPro" id="IPR027417">
    <property type="entry name" value="P-loop_NTPase"/>
</dbReference>
<dbReference type="InterPro" id="IPR003439">
    <property type="entry name" value="ABC_transporter-like_ATP-bd"/>
</dbReference>
<feature type="transmembrane region" description="Helical" evidence="9">
    <location>
        <begin position="52"/>
        <end position="78"/>
    </location>
</feature>
<dbReference type="Pfam" id="PF00664">
    <property type="entry name" value="ABC_membrane"/>
    <property type="match status" value="1"/>
</dbReference>
<dbReference type="InterPro" id="IPR039421">
    <property type="entry name" value="Type_1_exporter"/>
</dbReference>
<accession>A0A9D1HPM0</accession>
<comment type="subcellular location">
    <subcellularLocation>
        <location evidence="1">Cell membrane</location>
        <topology evidence="1">Multi-pass membrane protein</topology>
    </subcellularLocation>
</comment>
<reference evidence="12" key="1">
    <citation type="submission" date="2020-10" db="EMBL/GenBank/DDBJ databases">
        <authorList>
            <person name="Gilroy R."/>
        </authorList>
    </citation>
    <scope>NUCLEOTIDE SEQUENCE</scope>
    <source>
        <strain evidence="12">CHK195-11698</strain>
    </source>
</reference>
<feature type="transmembrane region" description="Helical" evidence="9">
    <location>
        <begin position="271"/>
        <end position="294"/>
    </location>
</feature>
<feature type="transmembrane region" description="Helical" evidence="9">
    <location>
        <begin position="129"/>
        <end position="149"/>
    </location>
</feature>
<evidence type="ECO:0000256" key="4">
    <source>
        <dbReference type="ARBA" id="ARBA00022692"/>
    </source>
</evidence>
<dbReference type="CDD" id="cd18548">
    <property type="entry name" value="ABC_6TM_Tm287_like"/>
    <property type="match status" value="1"/>
</dbReference>
<reference evidence="12" key="2">
    <citation type="journal article" date="2021" name="PeerJ">
        <title>Extensive microbial diversity within the chicken gut microbiome revealed by metagenomics and culture.</title>
        <authorList>
            <person name="Gilroy R."/>
            <person name="Ravi A."/>
            <person name="Getino M."/>
            <person name="Pursley I."/>
            <person name="Horton D.L."/>
            <person name="Alikhan N.F."/>
            <person name="Baker D."/>
            <person name="Gharbi K."/>
            <person name="Hall N."/>
            <person name="Watson M."/>
            <person name="Adriaenssens E.M."/>
            <person name="Foster-Nyarko E."/>
            <person name="Jarju S."/>
            <person name="Secka A."/>
            <person name="Antonio M."/>
            <person name="Oren A."/>
            <person name="Chaudhuri R.R."/>
            <person name="La Ragione R."/>
            <person name="Hildebrand F."/>
            <person name="Pallen M.J."/>
        </authorList>
    </citation>
    <scope>NUCLEOTIDE SEQUENCE</scope>
    <source>
        <strain evidence="12">CHK195-11698</strain>
    </source>
</reference>
<dbReference type="SUPFAM" id="SSF90123">
    <property type="entry name" value="ABC transporter transmembrane region"/>
    <property type="match status" value="1"/>
</dbReference>
<evidence type="ECO:0000256" key="2">
    <source>
        <dbReference type="ARBA" id="ARBA00022448"/>
    </source>
</evidence>
<evidence type="ECO:0000256" key="6">
    <source>
        <dbReference type="ARBA" id="ARBA00022840"/>
    </source>
</evidence>
<dbReference type="AlphaFoldDB" id="A0A9D1HPM0"/>
<evidence type="ECO:0000313" key="13">
    <source>
        <dbReference type="Proteomes" id="UP000824175"/>
    </source>
</evidence>
<evidence type="ECO:0000256" key="8">
    <source>
        <dbReference type="ARBA" id="ARBA00023136"/>
    </source>
</evidence>
<dbReference type="InterPro" id="IPR003593">
    <property type="entry name" value="AAA+_ATPase"/>
</dbReference>
<dbReference type="Proteomes" id="UP000824175">
    <property type="component" value="Unassembled WGS sequence"/>
</dbReference>
<dbReference type="InterPro" id="IPR011527">
    <property type="entry name" value="ABC1_TM_dom"/>
</dbReference>
<gene>
    <name evidence="12" type="ORF">IAD15_03805</name>
</gene>
<dbReference type="GO" id="GO:0015421">
    <property type="term" value="F:ABC-type oligopeptide transporter activity"/>
    <property type="evidence" value="ECO:0007669"/>
    <property type="project" value="TreeGrafter"/>
</dbReference>
<dbReference type="GO" id="GO:0016887">
    <property type="term" value="F:ATP hydrolysis activity"/>
    <property type="evidence" value="ECO:0007669"/>
    <property type="project" value="InterPro"/>
</dbReference>
<keyword evidence="2" id="KW-0813">Transport</keyword>
<dbReference type="GO" id="GO:0005886">
    <property type="term" value="C:plasma membrane"/>
    <property type="evidence" value="ECO:0007669"/>
    <property type="project" value="UniProtKB-SubCell"/>
</dbReference>
<feature type="domain" description="ABC transporter" evidence="10">
    <location>
        <begin position="333"/>
        <end position="569"/>
    </location>
</feature>
<proteinExistence type="predicted"/>
<evidence type="ECO:0000256" key="3">
    <source>
        <dbReference type="ARBA" id="ARBA00022475"/>
    </source>
</evidence>
<evidence type="ECO:0000256" key="1">
    <source>
        <dbReference type="ARBA" id="ARBA00004651"/>
    </source>
</evidence>
<comment type="caution">
    <text evidence="12">The sequence shown here is derived from an EMBL/GenBank/DDBJ whole genome shotgun (WGS) entry which is preliminary data.</text>
</comment>
<dbReference type="InterPro" id="IPR036640">
    <property type="entry name" value="ABC1_TM_sf"/>
</dbReference>
<evidence type="ECO:0000259" key="11">
    <source>
        <dbReference type="PROSITE" id="PS50929"/>
    </source>
</evidence>
<keyword evidence="8 9" id="KW-0472">Membrane</keyword>
<organism evidence="12 13">
    <name type="scientific">Candidatus Fimiplasma intestinipullorum</name>
    <dbReference type="NCBI Taxonomy" id="2840825"/>
    <lineage>
        <taxon>Bacteria</taxon>
        <taxon>Bacillati</taxon>
        <taxon>Bacillota</taxon>
        <taxon>Clostridia</taxon>
        <taxon>Eubacteriales</taxon>
        <taxon>Candidatus Fimiplasma</taxon>
    </lineage>
</organism>
<dbReference type="PROSITE" id="PS50929">
    <property type="entry name" value="ABC_TM1F"/>
    <property type="match status" value="1"/>
</dbReference>
<keyword evidence="7 9" id="KW-1133">Transmembrane helix</keyword>
<dbReference type="PROSITE" id="PS50893">
    <property type="entry name" value="ABC_TRANSPORTER_2"/>
    <property type="match status" value="1"/>
</dbReference>
<evidence type="ECO:0000259" key="10">
    <source>
        <dbReference type="PROSITE" id="PS50893"/>
    </source>
</evidence>
<dbReference type="InterPro" id="IPR017871">
    <property type="entry name" value="ABC_transporter-like_CS"/>
</dbReference>
<protein>
    <submittedName>
        <fullName evidence="12">ABC transporter ATP-binding protein</fullName>
    </submittedName>
</protein>
<feature type="domain" description="ABC transmembrane type-1" evidence="11">
    <location>
        <begin position="16"/>
        <end position="298"/>
    </location>
</feature>
<dbReference type="FunFam" id="3.40.50.300:FF:000221">
    <property type="entry name" value="Multidrug ABC transporter ATP-binding protein"/>
    <property type="match status" value="1"/>
</dbReference>
<dbReference type="GO" id="GO:0005524">
    <property type="term" value="F:ATP binding"/>
    <property type="evidence" value="ECO:0007669"/>
    <property type="project" value="UniProtKB-KW"/>
</dbReference>
<dbReference type="SMART" id="SM00382">
    <property type="entry name" value="AAA"/>
    <property type="match status" value="1"/>
</dbReference>
<feature type="transmembrane region" description="Helical" evidence="9">
    <location>
        <begin position="155"/>
        <end position="174"/>
    </location>
</feature>
<dbReference type="SUPFAM" id="SSF52540">
    <property type="entry name" value="P-loop containing nucleoside triphosphate hydrolases"/>
    <property type="match status" value="1"/>
</dbReference>
<dbReference type="PANTHER" id="PTHR43394:SF1">
    <property type="entry name" value="ATP-BINDING CASSETTE SUB-FAMILY B MEMBER 10, MITOCHONDRIAL"/>
    <property type="match status" value="1"/>
</dbReference>